<name>A0ABV7I8U7_9RHOB</name>
<dbReference type="Pfam" id="PF03374">
    <property type="entry name" value="ANT"/>
    <property type="match status" value="1"/>
</dbReference>
<evidence type="ECO:0000259" key="1">
    <source>
        <dbReference type="PROSITE" id="PS51750"/>
    </source>
</evidence>
<sequence length="275" mass="29997">MTTYDKRPSAALIPLRPAISSDSVGKPDITLETFSFVGHPVRVLTIGSDPWFIAKEIAEILGYSDAEAMTRRLDDDEKQNRQIVGFGPRGVATINESGLYSAVMGSNKPEAKGFRKWVTGTVLPAIRKTGSYVRGEEALDPNAPDYLERLKDLLIAAQERKLEAAEAQLALQAPKVAAQERLAASAGSMSLSDAARCLGMKDRKFFAWLQDNGWIFRSRDSAMRPVPYADKRSAGWMEVASSTQQTSRGEIATQSARITAKGLAKLAEIHGVPGW</sequence>
<evidence type="ECO:0000313" key="3">
    <source>
        <dbReference type="Proteomes" id="UP001595557"/>
    </source>
</evidence>
<reference evidence="3" key="1">
    <citation type="journal article" date="2019" name="Int. J. Syst. Evol. Microbiol.">
        <title>The Global Catalogue of Microorganisms (GCM) 10K type strain sequencing project: providing services to taxonomists for standard genome sequencing and annotation.</title>
        <authorList>
            <consortium name="The Broad Institute Genomics Platform"/>
            <consortium name="The Broad Institute Genome Sequencing Center for Infectious Disease"/>
            <person name="Wu L."/>
            <person name="Ma J."/>
        </authorList>
    </citation>
    <scope>NUCLEOTIDE SEQUENCE [LARGE SCALE GENOMIC DNA]</scope>
    <source>
        <strain evidence="3">KCTC 52239</strain>
    </source>
</reference>
<comment type="caution">
    <text evidence="2">The sequence shown here is derived from an EMBL/GenBank/DDBJ whole genome shotgun (WGS) entry which is preliminary data.</text>
</comment>
<dbReference type="Pfam" id="PF02498">
    <property type="entry name" value="Bro-N"/>
    <property type="match status" value="1"/>
</dbReference>
<dbReference type="RefSeq" id="WP_207472338.1">
    <property type="nucleotide sequence ID" value="NZ_JAFNAW010000163.1"/>
</dbReference>
<accession>A0ABV7I8U7</accession>
<dbReference type="InterPro" id="IPR005039">
    <property type="entry name" value="Ant_C"/>
</dbReference>
<gene>
    <name evidence="2" type="ORF">ACFOD7_03140</name>
</gene>
<dbReference type="EMBL" id="JBHRTE010000013">
    <property type="protein sequence ID" value="MFC3167037.1"/>
    <property type="molecule type" value="Genomic_DNA"/>
</dbReference>
<dbReference type="InterPro" id="IPR003497">
    <property type="entry name" value="BRO_N_domain"/>
</dbReference>
<keyword evidence="3" id="KW-1185">Reference proteome</keyword>
<dbReference type="SMART" id="SM01040">
    <property type="entry name" value="Bro-N"/>
    <property type="match status" value="1"/>
</dbReference>
<dbReference type="Proteomes" id="UP001595557">
    <property type="component" value="Unassembled WGS sequence"/>
</dbReference>
<evidence type="ECO:0000313" key="2">
    <source>
        <dbReference type="EMBL" id="MFC3167037.1"/>
    </source>
</evidence>
<protein>
    <submittedName>
        <fullName evidence="2">Phage antirepressor</fullName>
    </submittedName>
</protein>
<proteinExistence type="predicted"/>
<organism evidence="2 3">
    <name type="scientific">Paracoccus fontiphilus</name>
    <dbReference type="NCBI Taxonomy" id="1815556"/>
    <lineage>
        <taxon>Bacteria</taxon>
        <taxon>Pseudomonadati</taxon>
        <taxon>Pseudomonadota</taxon>
        <taxon>Alphaproteobacteria</taxon>
        <taxon>Rhodobacterales</taxon>
        <taxon>Paracoccaceae</taxon>
        <taxon>Paracoccus</taxon>
    </lineage>
</organism>
<dbReference type="PANTHER" id="PTHR36180:SF2">
    <property type="entry name" value="BRO FAMILY PROTEIN"/>
    <property type="match status" value="1"/>
</dbReference>
<feature type="domain" description="Bro-N" evidence="1">
    <location>
        <begin position="28"/>
        <end position="130"/>
    </location>
</feature>
<dbReference type="PROSITE" id="PS51750">
    <property type="entry name" value="BRO_N"/>
    <property type="match status" value="1"/>
</dbReference>
<dbReference type="PANTHER" id="PTHR36180">
    <property type="entry name" value="DNA-BINDING PROTEIN-RELATED-RELATED"/>
    <property type="match status" value="1"/>
</dbReference>